<evidence type="ECO:0000313" key="2">
    <source>
        <dbReference type="Proteomes" id="UP000294489"/>
    </source>
</evidence>
<proteinExistence type="predicted"/>
<organism evidence="1 2">
    <name type="scientific">Modicisalibacter xianhensis</name>
    <dbReference type="NCBI Taxonomy" id="442341"/>
    <lineage>
        <taxon>Bacteria</taxon>
        <taxon>Pseudomonadati</taxon>
        <taxon>Pseudomonadota</taxon>
        <taxon>Gammaproteobacteria</taxon>
        <taxon>Oceanospirillales</taxon>
        <taxon>Halomonadaceae</taxon>
        <taxon>Modicisalibacter</taxon>
    </lineage>
</organism>
<dbReference type="EMBL" id="SOEC01000010">
    <property type="protein sequence ID" value="TDX28374.1"/>
    <property type="molecule type" value="Genomic_DNA"/>
</dbReference>
<sequence>MESDMALSAIAINGTLKASPRLDEFGIQPEL</sequence>
<evidence type="ECO:0000313" key="1">
    <source>
        <dbReference type="EMBL" id="TDX28374.1"/>
    </source>
</evidence>
<dbReference type="AlphaFoldDB" id="A0A4R8FW04"/>
<name>A0A4R8FW04_9GAMM</name>
<comment type="caution">
    <text evidence="1">The sequence shown here is derived from an EMBL/GenBank/DDBJ whole genome shotgun (WGS) entry which is preliminary data.</text>
</comment>
<reference evidence="1 2" key="1">
    <citation type="submission" date="2019-03" db="EMBL/GenBank/DDBJ databases">
        <title>Freshwater and sediment microbial communities from various areas in North America, analyzing microbe dynamics in response to fracking.</title>
        <authorList>
            <person name="Lamendella R."/>
        </authorList>
    </citation>
    <scope>NUCLEOTIDE SEQUENCE [LARGE SCALE GENOMIC DNA]</scope>
    <source>
        <strain evidence="1 2">6_TX</strain>
    </source>
</reference>
<dbReference type="Proteomes" id="UP000294489">
    <property type="component" value="Unassembled WGS sequence"/>
</dbReference>
<accession>A0A4R8FW04</accession>
<gene>
    <name evidence="1" type="ORF">DFO67_11074</name>
</gene>
<protein>
    <submittedName>
        <fullName evidence="1">Uncharacterized protein</fullName>
    </submittedName>
</protein>